<dbReference type="AlphaFoldDB" id="A0A5A7S5W8"/>
<name>A0A5A7S5W8_9NOCA</name>
<dbReference type="Proteomes" id="UP000322244">
    <property type="component" value="Unassembled WGS sequence"/>
</dbReference>
<dbReference type="EMBL" id="VLNY01000017">
    <property type="protein sequence ID" value="KAA0018455.1"/>
    <property type="molecule type" value="Genomic_DNA"/>
</dbReference>
<protein>
    <submittedName>
        <fullName evidence="2">MarR family transcriptional regulator</fullName>
    </submittedName>
</protein>
<reference evidence="2 3" key="1">
    <citation type="submission" date="2019-07" db="EMBL/GenBank/DDBJ databases">
        <title>Rhodococcus cavernicolus sp. nov., isolated from a cave.</title>
        <authorList>
            <person name="Lee S.D."/>
        </authorList>
    </citation>
    <scope>NUCLEOTIDE SEQUENCE [LARGE SCALE GENOMIC DNA]</scope>
    <source>
        <strain evidence="2 3">C1-24</strain>
    </source>
</reference>
<comment type="caution">
    <text evidence="2">The sequence shown here is derived from an EMBL/GenBank/DDBJ whole genome shotgun (WGS) entry which is preliminary data.</text>
</comment>
<dbReference type="Pfam" id="PF12802">
    <property type="entry name" value="MarR_2"/>
    <property type="match status" value="1"/>
</dbReference>
<dbReference type="OrthoDB" id="5148120at2"/>
<evidence type="ECO:0000313" key="3">
    <source>
        <dbReference type="Proteomes" id="UP000322244"/>
    </source>
</evidence>
<accession>A0A5A7S5W8</accession>
<dbReference type="InterPro" id="IPR000835">
    <property type="entry name" value="HTH_MarR-typ"/>
</dbReference>
<dbReference type="GO" id="GO:0006950">
    <property type="term" value="P:response to stress"/>
    <property type="evidence" value="ECO:0007669"/>
    <property type="project" value="TreeGrafter"/>
</dbReference>
<feature type="domain" description="HTH marR-type" evidence="1">
    <location>
        <begin position="3"/>
        <end position="135"/>
    </location>
</feature>
<keyword evidence="3" id="KW-1185">Reference proteome</keyword>
<dbReference type="InterPro" id="IPR039422">
    <property type="entry name" value="MarR/SlyA-like"/>
</dbReference>
<proteinExistence type="predicted"/>
<evidence type="ECO:0000313" key="2">
    <source>
        <dbReference type="EMBL" id="KAA0018455.1"/>
    </source>
</evidence>
<dbReference type="SMART" id="SM00347">
    <property type="entry name" value="HTH_MARR"/>
    <property type="match status" value="1"/>
</dbReference>
<dbReference type="PROSITE" id="PS50995">
    <property type="entry name" value="HTH_MARR_2"/>
    <property type="match status" value="1"/>
</dbReference>
<sequence length="138" mass="15235">MPRPDLAAMLLQLGRATAIAEEPILRDHDLTMWAYVVLLHLDDQPVRTQAALAEAIGADKTRIIDVLDNLQHRGLIAREPDPADRRARLLSITPTGQKLRNSAQTAIQANEQSLLGTLTAADQRKFLATLQRLADEIS</sequence>
<dbReference type="PANTHER" id="PTHR33164:SF95">
    <property type="entry name" value="TRANSCRIPTIONAL REGULATOR"/>
    <property type="match status" value="1"/>
</dbReference>
<gene>
    <name evidence="2" type="ORF">FOY51_23510</name>
</gene>
<dbReference type="GO" id="GO:0003700">
    <property type="term" value="F:DNA-binding transcription factor activity"/>
    <property type="evidence" value="ECO:0007669"/>
    <property type="project" value="InterPro"/>
</dbReference>
<dbReference type="Gene3D" id="1.10.10.10">
    <property type="entry name" value="Winged helix-like DNA-binding domain superfamily/Winged helix DNA-binding domain"/>
    <property type="match status" value="1"/>
</dbReference>
<evidence type="ECO:0000259" key="1">
    <source>
        <dbReference type="PROSITE" id="PS50995"/>
    </source>
</evidence>
<dbReference type="SUPFAM" id="SSF46785">
    <property type="entry name" value="Winged helix' DNA-binding domain"/>
    <property type="match status" value="1"/>
</dbReference>
<dbReference type="RefSeq" id="WP_149432716.1">
    <property type="nucleotide sequence ID" value="NZ_VLNY01000017.1"/>
</dbReference>
<dbReference type="InterPro" id="IPR036388">
    <property type="entry name" value="WH-like_DNA-bd_sf"/>
</dbReference>
<organism evidence="2 3">
    <name type="scientific">Antrihabitans cavernicola</name>
    <dbReference type="NCBI Taxonomy" id="2495913"/>
    <lineage>
        <taxon>Bacteria</taxon>
        <taxon>Bacillati</taxon>
        <taxon>Actinomycetota</taxon>
        <taxon>Actinomycetes</taxon>
        <taxon>Mycobacteriales</taxon>
        <taxon>Nocardiaceae</taxon>
        <taxon>Antrihabitans</taxon>
    </lineage>
</organism>
<dbReference type="PRINTS" id="PR00598">
    <property type="entry name" value="HTHMARR"/>
</dbReference>
<dbReference type="PANTHER" id="PTHR33164">
    <property type="entry name" value="TRANSCRIPTIONAL REGULATOR, MARR FAMILY"/>
    <property type="match status" value="1"/>
</dbReference>
<dbReference type="InterPro" id="IPR036390">
    <property type="entry name" value="WH_DNA-bd_sf"/>
</dbReference>